<evidence type="ECO:0000256" key="1">
    <source>
        <dbReference type="ARBA" id="ARBA00023015"/>
    </source>
</evidence>
<evidence type="ECO:0000256" key="3">
    <source>
        <dbReference type="ARBA" id="ARBA00023163"/>
    </source>
</evidence>
<dbReference type="InterPro" id="IPR000281">
    <property type="entry name" value="HTH_RpiR"/>
</dbReference>
<evidence type="ECO:0000313" key="7">
    <source>
        <dbReference type="EMBL" id="HAC3055634.1"/>
    </source>
</evidence>
<evidence type="ECO:0000256" key="2">
    <source>
        <dbReference type="ARBA" id="ARBA00023125"/>
    </source>
</evidence>
<keyword evidence="1" id="KW-0805">Transcription regulation</keyword>
<dbReference type="GO" id="GO:0003700">
    <property type="term" value="F:DNA-binding transcription factor activity"/>
    <property type="evidence" value="ECO:0007669"/>
    <property type="project" value="InterPro"/>
</dbReference>
<dbReference type="PANTHER" id="PTHR30514:SF10">
    <property type="entry name" value="MURR_RPIR FAMILY TRANSCRIPTIONAL REGULATOR"/>
    <property type="match status" value="1"/>
</dbReference>
<dbReference type="EMBL" id="DAAKPP010000004">
    <property type="protein sequence ID" value="HAC3055634.1"/>
    <property type="molecule type" value="Genomic_DNA"/>
</dbReference>
<dbReference type="InterPro" id="IPR001347">
    <property type="entry name" value="SIS_dom"/>
</dbReference>
<sequence length="270" mass="30718">MSATSLYRLFAPQIEFLSPAEKQVFFYIDNHISIIEKMSLTSLAESTNVSTTTVIRMCHKLKLSGFSELKFLLHSDKTETKPLSKDYSSTFLEKIRLGIEQLPKKEIEQVATRIAYAPKIYIACLGMTKTLGEYFSKSLVTSKKNVVFTYDSFIIDILPQIVERDDLIIIISESGGTENTLSLAEHLKYNLSNVIAIVNNPNAQISQYVETIIYASSEEFGEDSFKHHHAPLLIVIDLILNIFEQQKNLFKNIFMKLLDMKPISSFKTNI</sequence>
<dbReference type="InterPro" id="IPR047640">
    <property type="entry name" value="RpiR-like"/>
</dbReference>
<dbReference type="CDD" id="cd05013">
    <property type="entry name" value="SIS_RpiR"/>
    <property type="match status" value="1"/>
</dbReference>
<evidence type="ECO:0000313" key="6">
    <source>
        <dbReference type="EMBL" id="HAB7720918.1"/>
    </source>
</evidence>
<dbReference type="PANTHER" id="PTHR30514">
    <property type="entry name" value="GLUCOKINASE"/>
    <property type="match status" value="1"/>
</dbReference>
<dbReference type="SUPFAM" id="SSF46689">
    <property type="entry name" value="Homeodomain-like"/>
    <property type="match status" value="1"/>
</dbReference>
<dbReference type="Proteomes" id="UP000840569">
    <property type="component" value="Unassembled WGS sequence"/>
</dbReference>
<feature type="domain" description="HTH rpiR-type" evidence="4">
    <location>
        <begin position="4"/>
        <end position="80"/>
    </location>
</feature>
<dbReference type="RefSeq" id="WP_014602279.1">
    <property type="nucleotide sequence ID" value="NC_021823.1"/>
</dbReference>
<dbReference type="Gene3D" id="3.40.50.10490">
    <property type="entry name" value="Glucose-6-phosphate isomerase like protein, domain 1"/>
    <property type="match status" value="1"/>
</dbReference>
<dbReference type="GO" id="GO:1901135">
    <property type="term" value="P:carbohydrate derivative metabolic process"/>
    <property type="evidence" value="ECO:0007669"/>
    <property type="project" value="InterPro"/>
</dbReference>
<proteinExistence type="predicted"/>
<reference evidence="6" key="2">
    <citation type="submission" date="2020-01" db="EMBL/GenBank/DDBJ databases">
        <authorList>
            <consortium name="NCBI Pathogen Detection Project"/>
        </authorList>
    </citation>
    <scope>NUCLEOTIDE SEQUENCE</scope>
    <source>
        <strain evidence="6">CFIAFB20140010</strain>
        <strain evidence="7">LiDS0115</strain>
    </source>
</reference>
<dbReference type="PROSITE" id="PS51071">
    <property type="entry name" value="HTH_RPIR"/>
    <property type="match status" value="1"/>
</dbReference>
<reference evidence="6 8" key="1">
    <citation type="journal article" date="2018" name="Genome Biol.">
        <title>SKESA: strategic k-mer extension for scrupulous assemblies.</title>
        <authorList>
            <person name="Souvorov A."/>
            <person name="Agarwala R."/>
            <person name="Lipman D.J."/>
        </authorList>
    </citation>
    <scope>NUCLEOTIDE SEQUENCE [LARGE SCALE GENOMIC DNA]</scope>
    <source>
        <strain evidence="6">CFIAFB20140010</strain>
        <strain evidence="7 8">LiDS0115</strain>
    </source>
</reference>
<evidence type="ECO:0000259" key="5">
    <source>
        <dbReference type="PROSITE" id="PS51464"/>
    </source>
</evidence>
<feature type="domain" description="SIS" evidence="5">
    <location>
        <begin position="110"/>
        <end position="249"/>
    </location>
</feature>
<name>A0A3T2F988_LISMN</name>
<dbReference type="Pfam" id="PF01418">
    <property type="entry name" value="HTH_6"/>
    <property type="match status" value="1"/>
</dbReference>
<dbReference type="InterPro" id="IPR046348">
    <property type="entry name" value="SIS_dom_sf"/>
</dbReference>
<organism evidence="6">
    <name type="scientific">Listeria monocytogenes</name>
    <dbReference type="NCBI Taxonomy" id="1639"/>
    <lineage>
        <taxon>Bacteria</taxon>
        <taxon>Bacillati</taxon>
        <taxon>Bacillota</taxon>
        <taxon>Bacilli</taxon>
        <taxon>Bacillales</taxon>
        <taxon>Listeriaceae</taxon>
        <taxon>Listeria</taxon>
    </lineage>
</organism>
<keyword evidence="2" id="KW-0238">DNA-binding</keyword>
<accession>A0A3T2F988</accession>
<dbReference type="InterPro" id="IPR009057">
    <property type="entry name" value="Homeodomain-like_sf"/>
</dbReference>
<dbReference type="Proteomes" id="UP000841561">
    <property type="component" value="Unassembled WGS sequence"/>
</dbReference>
<dbReference type="InterPro" id="IPR035472">
    <property type="entry name" value="RpiR-like_SIS"/>
</dbReference>
<dbReference type="AlphaFoldDB" id="A0A3T2F988"/>
<dbReference type="Gene3D" id="1.10.10.10">
    <property type="entry name" value="Winged helix-like DNA-binding domain superfamily/Winged helix DNA-binding domain"/>
    <property type="match status" value="1"/>
</dbReference>
<dbReference type="InterPro" id="IPR036388">
    <property type="entry name" value="WH-like_DNA-bd_sf"/>
</dbReference>
<dbReference type="Pfam" id="PF01380">
    <property type="entry name" value="SIS"/>
    <property type="match status" value="1"/>
</dbReference>
<dbReference type="GO" id="GO:0003677">
    <property type="term" value="F:DNA binding"/>
    <property type="evidence" value="ECO:0007669"/>
    <property type="project" value="UniProtKB-KW"/>
</dbReference>
<dbReference type="PROSITE" id="PS51464">
    <property type="entry name" value="SIS"/>
    <property type="match status" value="1"/>
</dbReference>
<gene>
    <name evidence="6" type="ORF">GYP27_02915</name>
    <name evidence="7" type="ORF">GZK27_08970</name>
</gene>
<keyword evidence="3" id="KW-0804">Transcription</keyword>
<dbReference type="SUPFAM" id="SSF53697">
    <property type="entry name" value="SIS domain"/>
    <property type="match status" value="1"/>
</dbReference>
<comment type="caution">
    <text evidence="6">The sequence shown here is derived from an EMBL/GenBank/DDBJ whole genome shotgun (WGS) entry which is preliminary data.</text>
</comment>
<evidence type="ECO:0000313" key="8">
    <source>
        <dbReference type="Proteomes" id="UP000841561"/>
    </source>
</evidence>
<protein>
    <submittedName>
        <fullName evidence="7">MurR/RpiR family transcriptional regulator</fullName>
    </submittedName>
    <submittedName>
        <fullName evidence="6">SIS domain-containing protein</fullName>
    </submittedName>
</protein>
<dbReference type="EMBL" id="DAAHYZ010000002">
    <property type="protein sequence ID" value="HAB7720918.1"/>
    <property type="molecule type" value="Genomic_DNA"/>
</dbReference>
<evidence type="ECO:0000259" key="4">
    <source>
        <dbReference type="PROSITE" id="PS51071"/>
    </source>
</evidence>
<dbReference type="GO" id="GO:0097367">
    <property type="term" value="F:carbohydrate derivative binding"/>
    <property type="evidence" value="ECO:0007669"/>
    <property type="project" value="InterPro"/>
</dbReference>